<dbReference type="SUPFAM" id="SSF53098">
    <property type="entry name" value="Ribonuclease H-like"/>
    <property type="match status" value="1"/>
</dbReference>
<name>A0AAV9BJ87_ACOGR</name>
<dbReference type="InterPro" id="IPR012337">
    <property type="entry name" value="RNaseH-like_sf"/>
</dbReference>
<dbReference type="AlphaFoldDB" id="A0AAV9BJ87"/>
<dbReference type="Proteomes" id="UP001179952">
    <property type="component" value="Unassembled WGS sequence"/>
</dbReference>
<evidence type="ECO:0000313" key="3">
    <source>
        <dbReference type="Proteomes" id="UP001179952"/>
    </source>
</evidence>
<evidence type="ECO:0000259" key="1">
    <source>
        <dbReference type="Pfam" id="PF13456"/>
    </source>
</evidence>
<protein>
    <recommendedName>
        <fullName evidence="1">RNase H type-1 domain-containing protein</fullName>
    </recommendedName>
</protein>
<dbReference type="GO" id="GO:0004523">
    <property type="term" value="F:RNA-DNA hybrid ribonuclease activity"/>
    <property type="evidence" value="ECO:0007669"/>
    <property type="project" value="InterPro"/>
</dbReference>
<comment type="caution">
    <text evidence="2">The sequence shown here is derived from an EMBL/GenBank/DDBJ whole genome shotgun (WGS) entry which is preliminary data.</text>
</comment>
<dbReference type="Pfam" id="PF13456">
    <property type="entry name" value="RVT_3"/>
    <property type="match status" value="1"/>
</dbReference>
<evidence type="ECO:0000313" key="2">
    <source>
        <dbReference type="EMBL" id="KAK1276565.1"/>
    </source>
</evidence>
<organism evidence="2 3">
    <name type="scientific">Acorus gramineus</name>
    <name type="common">Dwarf sweet flag</name>
    <dbReference type="NCBI Taxonomy" id="55184"/>
    <lineage>
        <taxon>Eukaryota</taxon>
        <taxon>Viridiplantae</taxon>
        <taxon>Streptophyta</taxon>
        <taxon>Embryophyta</taxon>
        <taxon>Tracheophyta</taxon>
        <taxon>Spermatophyta</taxon>
        <taxon>Magnoliopsida</taxon>
        <taxon>Liliopsida</taxon>
        <taxon>Acoraceae</taxon>
        <taxon>Acorus</taxon>
    </lineage>
</organism>
<gene>
    <name evidence="2" type="ORF">QJS04_geneDACA011784</name>
</gene>
<dbReference type="InterPro" id="IPR036397">
    <property type="entry name" value="RNaseH_sf"/>
</dbReference>
<dbReference type="PANTHER" id="PTHR47723:SF19">
    <property type="entry name" value="POLYNUCLEOTIDYL TRANSFERASE, RIBONUCLEASE H-LIKE SUPERFAMILY PROTEIN"/>
    <property type="match status" value="1"/>
</dbReference>
<sequence>MCDHKGSFFEGIAVQVPKVSINILELQGILEGIRLALKHRRSKLWIEGDSSTAISWVNGRGSPSWTATRTLSAISHSLRSLTRWKASHIRHEANQLADLLAAWRVIDGEEHILADMVWDELDRALKSDAEGTMYERIR</sequence>
<reference evidence="2" key="2">
    <citation type="submission" date="2023-06" db="EMBL/GenBank/DDBJ databases">
        <authorList>
            <person name="Ma L."/>
            <person name="Liu K.-W."/>
            <person name="Li Z."/>
            <person name="Hsiao Y.-Y."/>
            <person name="Qi Y."/>
            <person name="Fu T."/>
            <person name="Tang G."/>
            <person name="Zhang D."/>
            <person name="Sun W.-H."/>
            <person name="Liu D.-K."/>
            <person name="Li Y."/>
            <person name="Chen G.-Z."/>
            <person name="Liu X.-D."/>
            <person name="Liao X.-Y."/>
            <person name="Jiang Y.-T."/>
            <person name="Yu X."/>
            <person name="Hao Y."/>
            <person name="Huang J."/>
            <person name="Zhao X.-W."/>
            <person name="Ke S."/>
            <person name="Chen Y.-Y."/>
            <person name="Wu W.-L."/>
            <person name="Hsu J.-L."/>
            <person name="Lin Y.-F."/>
            <person name="Huang M.-D."/>
            <person name="Li C.-Y."/>
            <person name="Huang L."/>
            <person name="Wang Z.-W."/>
            <person name="Zhao X."/>
            <person name="Zhong W.-Y."/>
            <person name="Peng D.-H."/>
            <person name="Ahmad S."/>
            <person name="Lan S."/>
            <person name="Zhang J.-S."/>
            <person name="Tsai W.-C."/>
            <person name="Van De Peer Y."/>
            <person name="Liu Z.-J."/>
        </authorList>
    </citation>
    <scope>NUCLEOTIDE SEQUENCE</scope>
    <source>
        <strain evidence="2">SCP</strain>
        <tissue evidence="2">Leaves</tissue>
    </source>
</reference>
<feature type="domain" description="RNase H type-1" evidence="1">
    <location>
        <begin position="1"/>
        <end position="103"/>
    </location>
</feature>
<dbReference type="EMBL" id="JAUJYN010000003">
    <property type="protein sequence ID" value="KAK1276565.1"/>
    <property type="molecule type" value="Genomic_DNA"/>
</dbReference>
<dbReference type="InterPro" id="IPR002156">
    <property type="entry name" value="RNaseH_domain"/>
</dbReference>
<dbReference type="Gene3D" id="3.30.420.10">
    <property type="entry name" value="Ribonuclease H-like superfamily/Ribonuclease H"/>
    <property type="match status" value="1"/>
</dbReference>
<dbReference type="CDD" id="cd06222">
    <property type="entry name" value="RNase_H_like"/>
    <property type="match status" value="1"/>
</dbReference>
<proteinExistence type="predicted"/>
<dbReference type="PANTHER" id="PTHR47723">
    <property type="entry name" value="OS05G0353850 PROTEIN"/>
    <property type="match status" value="1"/>
</dbReference>
<dbReference type="InterPro" id="IPR053151">
    <property type="entry name" value="RNase_H-like"/>
</dbReference>
<reference evidence="2" key="1">
    <citation type="journal article" date="2023" name="Nat. Commun.">
        <title>Diploid and tetraploid genomes of Acorus and the evolution of monocots.</title>
        <authorList>
            <person name="Ma L."/>
            <person name="Liu K.W."/>
            <person name="Li Z."/>
            <person name="Hsiao Y.Y."/>
            <person name="Qi Y."/>
            <person name="Fu T."/>
            <person name="Tang G.D."/>
            <person name="Zhang D."/>
            <person name="Sun W.H."/>
            <person name="Liu D.K."/>
            <person name="Li Y."/>
            <person name="Chen G.Z."/>
            <person name="Liu X.D."/>
            <person name="Liao X.Y."/>
            <person name="Jiang Y.T."/>
            <person name="Yu X."/>
            <person name="Hao Y."/>
            <person name="Huang J."/>
            <person name="Zhao X.W."/>
            <person name="Ke S."/>
            <person name="Chen Y.Y."/>
            <person name="Wu W.L."/>
            <person name="Hsu J.L."/>
            <person name="Lin Y.F."/>
            <person name="Huang M.D."/>
            <person name="Li C.Y."/>
            <person name="Huang L."/>
            <person name="Wang Z.W."/>
            <person name="Zhao X."/>
            <person name="Zhong W.Y."/>
            <person name="Peng D.H."/>
            <person name="Ahmad S."/>
            <person name="Lan S."/>
            <person name="Zhang J.S."/>
            <person name="Tsai W.C."/>
            <person name="Van de Peer Y."/>
            <person name="Liu Z.J."/>
        </authorList>
    </citation>
    <scope>NUCLEOTIDE SEQUENCE</scope>
    <source>
        <strain evidence="2">SCP</strain>
    </source>
</reference>
<dbReference type="InterPro" id="IPR044730">
    <property type="entry name" value="RNase_H-like_dom_plant"/>
</dbReference>
<accession>A0AAV9BJ87</accession>
<keyword evidence="3" id="KW-1185">Reference proteome</keyword>
<dbReference type="GO" id="GO:0003676">
    <property type="term" value="F:nucleic acid binding"/>
    <property type="evidence" value="ECO:0007669"/>
    <property type="project" value="InterPro"/>
</dbReference>